<dbReference type="AlphaFoldDB" id="A0A4V2WLV3"/>
<evidence type="ECO:0000313" key="2">
    <source>
        <dbReference type="EMBL" id="TCZ64845.1"/>
    </source>
</evidence>
<dbReference type="SUPFAM" id="SSF55781">
    <property type="entry name" value="GAF domain-like"/>
    <property type="match status" value="1"/>
</dbReference>
<name>A0A4V2WLV3_9PROT</name>
<protein>
    <submittedName>
        <fullName evidence="2">Sensor domain-containing diguanylate cyclase</fullName>
    </submittedName>
</protein>
<evidence type="ECO:0000313" key="3">
    <source>
        <dbReference type="Proteomes" id="UP000295023"/>
    </source>
</evidence>
<dbReference type="InterPro" id="IPR029016">
    <property type="entry name" value="GAF-like_dom_sf"/>
</dbReference>
<dbReference type="InterPro" id="IPR000160">
    <property type="entry name" value="GGDEF_dom"/>
</dbReference>
<dbReference type="SUPFAM" id="SSF55073">
    <property type="entry name" value="Nucleotide cyclase"/>
    <property type="match status" value="1"/>
</dbReference>
<dbReference type="InterPro" id="IPR043128">
    <property type="entry name" value="Rev_trsase/Diguanyl_cyclase"/>
</dbReference>
<keyword evidence="3" id="KW-1185">Reference proteome</keyword>
<dbReference type="InterPro" id="IPR029787">
    <property type="entry name" value="Nucleotide_cyclase"/>
</dbReference>
<dbReference type="Proteomes" id="UP000295023">
    <property type="component" value="Unassembled WGS sequence"/>
</dbReference>
<dbReference type="GO" id="GO:0003824">
    <property type="term" value="F:catalytic activity"/>
    <property type="evidence" value="ECO:0007669"/>
    <property type="project" value="UniProtKB-ARBA"/>
</dbReference>
<reference evidence="2 3" key="1">
    <citation type="submission" date="2019-03" db="EMBL/GenBank/DDBJ databases">
        <title>Paracraurococcus aquatilis NE82 genome sequence.</title>
        <authorList>
            <person name="Zhao Y."/>
            <person name="Du Z."/>
        </authorList>
    </citation>
    <scope>NUCLEOTIDE SEQUENCE [LARGE SCALE GENOMIC DNA]</scope>
    <source>
        <strain evidence="2 3">NE82</strain>
    </source>
</reference>
<proteinExistence type="predicted"/>
<dbReference type="PANTHER" id="PTHR43102">
    <property type="entry name" value="SLR1143 PROTEIN"/>
    <property type="match status" value="1"/>
</dbReference>
<evidence type="ECO:0000259" key="1">
    <source>
        <dbReference type="PROSITE" id="PS50887"/>
    </source>
</evidence>
<dbReference type="Gene3D" id="3.30.450.40">
    <property type="match status" value="1"/>
</dbReference>
<dbReference type="RefSeq" id="WP_132285442.1">
    <property type="nucleotide sequence ID" value="NZ_SKBM01000004.1"/>
</dbReference>
<dbReference type="NCBIfam" id="TIGR00254">
    <property type="entry name" value="GGDEF"/>
    <property type="match status" value="1"/>
</dbReference>
<organism evidence="2 3">
    <name type="scientific">Roseicella aquatilis</name>
    <dbReference type="NCBI Taxonomy" id="2527868"/>
    <lineage>
        <taxon>Bacteria</taxon>
        <taxon>Pseudomonadati</taxon>
        <taxon>Pseudomonadota</taxon>
        <taxon>Alphaproteobacteria</taxon>
        <taxon>Acetobacterales</taxon>
        <taxon>Roseomonadaceae</taxon>
        <taxon>Roseicella</taxon>
    </lineage>
</organism>
<dbReference type="OrthoDB" id="9793210at2"/>
<comment type="caution">
    <text evidence="2">The sequence shown here is derived from an EMBL/GenBank/DDBJ whole genome shotgun (WGS) entry which is preliminary data.</text>
</comment>
<dbReference type="CDD" id="cd01949">
    <property type="entry name" value="GGDEF"/>
    <property type="match status" value="1"/>
</dbReference>
<dbReference type="EMBL" id="SKBM01000004">
    <property type="protein sequence ID" value="TCZ64845.1"/>
    <property type="molecule type" value="Genomic_DNA"/>
</dbReference>
<dbReference type="PANTHER" id="PTHR43102:SF2">
    <property type="entry name" value="GAF DOMAIN-CONTAINING PROTEIN"/>
    <property type="match status" value="1"/>
</dbReference>
<dbReference type="SMART" id="SM00065">
    <property type="entry name" value="GAF"/>
    <property type="match status" value="1"/>
</dbReference>
<accession>A0A4V2WLV3</accession>
<feature type="domain" description="GGDEF" evidence="1">
    <location>
        <begin position="202"/>
        <end position="332"/>
    </location>
</feature>
<dbReference type="Pfam" id="PF00990">
    <property type="entry name" value="GGDEF"/>
    <property type="match status" value="1"/>
</dbReference>
<gene>
    <name evidence="2" type="ORF">EXY23_05575</name>
</gene>
<dbReference type="InterPro" id="IPR003018">
    <property type="entry name" value="GAF"/>
</dbReference>
<dbReference type="PROSITE" id="PS50887">
    <property type="entry name" value="GGDEF"/>
    <property type="match status" value="1"/>
</dbReference>
<dbReference type="SMART" id="SM00267">
    <property type="entry name" value="GGDEF"/>
    <property type="match status" value="1"/>
</dbReference>
<dbReference type="Gene3D" id="3.30.70.270">
    <property type="match status" value="1"/>
</dbReference>
<sequence length="343" mass="36581">MPTAPVPVTEAARLAALQSYQVLDSTCEAAFDDLTRLAAVLTDSPIALVSLVDADRQWFKARHGLDASETPRSQAFCAHAILAPDQQLVVSNAPDDVRFADNPLVTGDLGIRAYAGTPLVNPEGHALGTLCVIDTVPRQFTAEQLDILQSLARSVQTTLELRRALLQVREMAMTDALTGIANRPAFLSALESAVARHRRHGGGFGMLYLDLDGFKRTNDLHGHAAGDAVLRAVADVLARGVRREEKAARIGGDEFAVLLVCEEASDVSLAAERIRLAINTRMEADGWPVTASVGAVTFLSPPSDAAHALNVADQLMYEAKGAGKNRAVCRTFDARAPNLTAVA</sequence>
<dbReference type="Pfam" id="PF01590">
    <property type="entry name" value="GAF"/>
    <property type="match status" value="1"/>
</dbReference>
<dbReference type="FunFam" id="3.30.70.270:FF:000001">
    <property type="entry name" value="Diguanylate cyclase domain protein"/>
    <property type="match status" value="1"/>
</dbReference>